<feature type="compositionally biased region" description="Basic and acidic residues" evidence="1">
    <location>
        <begin position="60"/>
        <end position="73"/>
    </location>
</feature>
<accession>A0A5S9QR37</accession>
<organism evidence="3 4">
    <name type="scientific">BD1-7 clade bacterium</name>
    <dbReference type="NCBI Taxonomy" id="2029982"/>
    <lineage>
        <taxon>Bacteria</taxon>
        <taxon>Pseudomonadati</taxon>
        <taxon>Pseudomonadota</taxon>
        <taxon>Gammaproteobacteria</taxon>
        <taxon>Cellvibrionales</taxon>
        <taxon>Spongiibacteraceae</taxon>
        <taxon>BD1-7 clade</taxon>
    </lineage>
</organism>
<gene>
    <name evidence="3" type="ORF">DPBNPPHM_02525</name>
</gene>
<dbReference type="Pfam" id="PF13699">
    <property type="entry name" value="eCIS_core"/>
    <property type="match status" value="1"/>
</dbReference>
<dbReference type="AlphaFoldDB" id="A0A5S9QR37"/>
<evidence type="ECO:0000259" key="2">
    <source>
        <dbReference type="Pfam" id="PF13699"/>
    </source>
</evidence>
<proteinExistence type="predicted"/>
<evidence type="ECO:0000313" key="4">
    <source>
        <dbReference type="Proteomes" id="UP000434580"/>
    </source>
</evidence>
<dbReference type="OrthoDB" id="292792at2"/>
<dbReference type="Proteomes" id="UP000434580">
    <property type="component" value="Unassembled WGS sequence"/>
</dbReference>
<feature type="compositionally biased region" description="Basic residues" evidence="1">
    <location>
        <begin position="1"/>
        <end position="12"/>
    </location>
</feature>
<dbReference type="EMBL" id="CACSII010000020">
    <property type="protein sequence ID" value="CAA0119911.1"/>
    <property type="molecule type" value="Genomic_DNA"/>
</dbReference>
<name>A0A5S9QR37_9GAMM</name>
<evidence type="ECO:0000256" key="1">
    <source>
        <dbReference type="SAM" id="MobiDB-lite"/>
    </source>
</evidence>
<evidence type="ECO:0000313" key="3">
    <source>
        <dbReference type="EMBL" id="CAA0119911.1"/>
    </source>
</evidence>
<feature type="region of interest" description="Disordered" evidence="1">
    <location>
        <begin position="1"/>
        <end position="173"/>
    </location>
</feature>
<feature type="compositionally biased region" description="Polar residues" evidence="1">
    <location>
        <begin position="29"/>
        <end position="46"/>
    </location>
</feature>
<reference evidence="3 4" key="1">
    <citation type="submission" date="2019-11" db="EMBL/GenBank/DDBJ databases">
        <authorList>
            <person name="Holert J."/>
        </authorList>
    </citation>
    <scope>NUCLEOTIDE SEQUENCE [LARGE SCALE GENOMIC DNA]</scope>
    <source>
        <strain evidence="3">BC5_2</strain>
    </source>
</reference>
<feature type="domain" description="eCIS core" evidence="2">
    <location>
        <begin position="211"/>
        <end position="285"/>
    </location>
</feature>
<dbReference type="InterPro" id="IPR025295">
    <property type="entry name" value="eCIS_core_dom"/>
</dbReference>
<sequence length="323" mass="35774">MFQRKSSGKRGKSALEAAADEKRKGRQQAPASKSGLSTDIKSSSTRRQQKGVVVGSANSHFEREADQVADRVMARQQAVLNPITPVGHSQASRTEDEVQQKAQAKVQRAEEEEAQTKVQRAEEEEAQPQAQRAEDEEAQTKVQRAEEEEVQTKVQRAEEEEAQPQVQRAEEEAAQAREQAETQMHYSVERVRPSSDFMSAIDASKASGQTLPEAILGEMNTHFRADFSGIRIHEGPTADMLARDINAIAFTLGGHIYFRAGAFEPQTQKGKHLLIHELTHTIQQGAVVQAGAMTNEHANFGGMVLVTRHAVEDMEEDDEPEQQ</sequence>
<protein>
    <recommendedName>
        <fullName evidence="2">eCIS core domain-containing protein</fullName>
    </recommendedName>
</protein>